<dbReference type="EMBL" id="SWJQ01000121">
    <property type="protein sequence ID" value="TRZ21515.1"/>
    <property type="molecule type" value="Genomic_DNA"/>
</dbReference>
<gene>
    <name evidence="2" type="ORF">HGM15179_005566</name>
</gene>
<accession>A0A8K1LP50</accession>
<evidence type="ECO:0000313" key="2">
    <source>
        <dbReference type="EMBL" id="TRZ21515.1"/>
    </source>
</evidence>
<dbReference type="AlphaFoldDB" id="A0A8K1LP50"/>
<sequence>MEERSGPAPAAALATPTRTRSACTTATWTSSGSTPPTALPFGLNLSGFVPLDEFMINLTLTGPGCERQGALLQMYYKCRGLKK</sequence>
<evidence type="ECO:0000256" key="1">
    <source>
        <dbReference type="SAM" id="MobiDB-lite"/>
    </source>
</evidence>
<organism evidence="2 3">
    <name type="scientific">Zosterops borbonicus</name>
    <dbReference type="NCBI Taxonomy" id="364589"/>
    <lineage>
        <taxon>Eukaryota</taxon>
        <taxon>Metazoa</taxon>
        <taxon>Chordata</taxon>
        <taxon>Craniata</taxon>
        <taxon>Vertebrata</taxon>
        <taxon>Euteleostomi</taxon>
        <taxon>Archelosauria</taxon>
        <taxon>Archosauria</taxon>
        <taxon>Dinosauria</taxon>
        <taxon>Saurischia</taxon>
        <taxon>Theropoda</taxon>
        <taxon>Coelurosauria</taxon>
        <taxon>Aves</taxon>
        <taxon>Neognathae</taxon>
        <taxon>Neoaves</taxon>
        <taxon>Telluraves</taxon>
        <taxon>Australaves</taxon>
        <taxon>Passeriformes</taxon>
        <taxon>Sylvioidea</taxon>
        <taxon>Zosteropidae</taxon>
        <taxon>Zosterops</taxon>
    </lineage>
</organism>
<feature type="compositionally biased region" description="Low complexity" evidence="1">
    <location>
        <begin position="1"/>
        <end position="22"/>
    </location>
</feature>
<feature type="region of interest" description="Disordered" evidence="1">
    <location>
        <begin position="1"/>
        <end position="34"/>
    </location>
</feature>
<name>A0A8K1LP50_9PASS</name>
<protein>
    <submittedName>
        <fullName evidence="2">Uncharacterized protein</fullName>
    </submittedName>
</protein>
<reference evidence="2" key="1">
    <citation type="submission" date="2019-04" db="EMBL/GenBank/DDBJ databases">
        <title>Genome assembly of Zosterops borbonicus 15179.</title>
        <authorList>
            <person name="Leroy T."/>
            <person name="Anselmetti Y."/>
            <person name="Tilak M.-K."/>
            <person name="Nabholz B."/>
        </authorList>
    </citation>
    <scope>NUCLEOTIDE SEQUENCE</scope>
    <source>
        <strain evidence="2">HGM_15179</strain>
        <tissue evidence="2">Muscle</tissue>
    </source>
</reference>
<keyword evidence="3" id="KW-1185">Reference proteome</keyword>
<feature type="compositionally biased region" description="Polar residues" evidence="1">
    <location>
        <begin position="23"/>
        <end position="34"/>
    </location>
</feature>
<dbReference type="Proteomes" id="UP000796761">
    <property type="component" value="Unassembled WGS sequence"/>
</dbReference>
<proteinExistence type="predicted"/>
<comment type="caution">
    <text evidence="2">The sequence shown here is derived from an EMBL/GenBank/DDBJ whole genome shotgun (WGS) entry which is preliminary data.</text>
</comment>
<evidence type="ECO:0000313" key="3">
    <source>
        <dbReference type="Proteomes" id="UP000796761"/>
    </source>
</evidence>